<comment type="caution">
    <text evidence="2">The sequence shown here is derived from an EMBL/GenBank/DDBJ whole genome shotgun (WGS) entry which is preliminary data.</text>
</comment>
<dbReference type="AlphaFoldDB" id="A0A9N7NWP9"/>
<feature type="region of interest" description="Disordered" evidence="1">
    <location>
        <begin position="41"/>
        <end position="72"/>
    </location>
</feature>
<dbReference type="EMBL" id="CACSLK010031655">
    <property type="protein sequence ID" value="CAA0839908.1"/>
    <property type="molecule type" value="Genomic_DNA"/>
</dbReference>
<sequence length="72" mass="8241">MGTEVLPPQDLLAGRLREPPASFYRRRNFPGSGNLTHLIVNRKHSYHTAHKKTSPRPDKKRSTSASENKKLY</sequence>
<evidence type="ECO:0000313" key="3">
    <source>
        <dbReference type="Proteomes" id="UP001153555"/>
    </source>
</evidence>
<organism evidence="2 3">
    <name type="scientific">Striga hermonthica</name>
    <name type="common">Purple witchweed</name>
    <name type="synonym">Buchnera hermonthica</name>
    <dbReference type="NCBI Taxonomy" id="68872"/>
    <lineage>
        <taxon>Eukaryota</taxon>
        <taxon>Viridiplantae</taxon>
        <taxon>Streptophyta</taxon>
        <taxon>Embryophyta</taxon>
        <taxon>Tracheophyta</taxon>
        <taxon>Spermatophyta</taxon>
        <taxon>Magnoliopsida</taxon>
        <taxon>eudicotyledons</taxon>
        <taxon>Gunneridae</taxon>
        <taxon>Pentapetalae</taxon>
        <taxon>asterids</taxon>
        <taxon>lamiids</taxon>
        <taxon>Lamiales</taxon>
        <taxon>Orobanchaceae</taxon>
        <taxon>Buchnereae</taxon>
        <taxon>Striga</taxon>
    </lineage>
</organism>
<feature type="compositionally biased region" description="Basic and acidic residues" evidence="1">
    <location>
        <begin position="55"/>
        <end position="72"/>
    </location>
</feature>
<protein>
    <submittedName>
        <fullName evidence="2">Uncharacterized protein</fullName>
    </submittedName>
</protein>
<dbReference type="Proteomes" id="UP001153555">
    <property type="component" value="Unassembled WGS sequence"/>
</dbReference>
<keyword evidence="3" id="KW-1185">Reference proteome</keyword>
<feature type="compositionally biased region" description="Basic residues" evidence="1">
    <location>
        <begin position="41"/>
        <end position="54"/>
    </location>
</feature>
<gene>
    <name evidence="2" type="ORF">SHERM_06371</name>
</gene>
<name>A0A9N7NWP9_STRHE</name>
<proteinExistence type="predicted"/>
<dbReference type="OrthoDB" id="770116at2759"/>
<accession>A0A9N7NWP9</accession>
<evidence type="ECO:0000313" key="2">
    <source>
        <dbReference type="EMBL" id="CAA0839908.1"/>
    </source>
</evidence>
<evidence type="ECO:0000256" key="1">
    <source>
        <dbReference type="SAM" id="MobiDB-lite"/>
    </source>
</evidence>
<reference evidence="2" key="1">
    <citation type="submission" date="2019-12" db="EMBL/GenBank/DDBJ databases">
        <authorList>
            <person name="Scholes J."/>
        </authorList>
    </citation>
    <scope>NUCLEOTIDE SEQUENCE</scope>
</reference>